<dbReference type="FunFam" id="3.30.300.20:FF:000002">
    <property type="entry name" value="Transcription termination/antitermination protein NusA"/>
    <property type="match status" value="1"/>
</dbReference>
<dbReference type="InterPro" id="IPR010213">
    <property type="entry name" value="TF_NusA"/>
</dbReference>
<dbReference type="Pfam" id="PF00575">
    <property type="entry name" value="S1"/>
    <property type="match status" value="1"/>
</dbReference>
<evidence type="ECO:0000259" key="8">
    <source>
        <dbReference type="PROSITE" id="PS50126"/>
    </source>
</evidence>
<dbReference type="Pfam" id="PF13184">
    <property type="entry name" value="KH_NusA_1st"/>
    <property type="match status" value="1"/>
</dbReference>
<comment type="function">
    <text evidence="7">Participates in both transcription termination and antitermination.</text>
</comment>
<organism evidence="9 10">
    <name type="scientific">Mogibacterium pumilum</name>
    <dbReference type="NCBI Taxonomy" id="86332"/>
    <lineage>
        <taxon>Bacteria</taxon>
        <taxon>Bacillati</taxon>
        <taxon>Bacillota</taxon>
        <taxon>Clostridia</taxon>
        <taxon>Peptostreptococcales</taxon>
        <taxon>Anaerovoracaceae</taxon>
        <taxon>Mogibacterium</taxon>
    </lineage>
</organism>
<dbReference type="OrthoDB" id="9807233at2"/>
<dbReference type="InterPro" id="IPR025249">
    <property type="entry name" value="TF_NusA_KH_1st"/>
</dbReference>
<evidence type="ECO:0000256" key="1">
    <source>
        <dbReference type="ARBA" id="ARBA00022472"/>
    </source>
</evidence>
<dbReference type="InterPro" id="IPR003029">
    <property type="entry name" value="S1_domain"/>
</dbReference>
<keyword evidence="2 7" id="KW-0963">Cytoplasm</keyword>
<dbReference type="GO" id="GO:0003723">
    <property type="term" value="F:RNA binding"/>
    <property type="evidence" value="ECO:0007669"/>
    <property type="project" value="UniProtKB-UniRule"/>
</dbReference>
<sequence length="393" mass="44142">MNKEFLDALTELEREKNISKEDIITAIEDAVELAYKKNYGNYPNVRVLVDREDGEVLVLMSKEVVEEVEDDMMEVSLEEARSYDERYEIGDVIEYQVDPKDFGRIAAQTAKQVVVQRIREAERRNSYDEFVNKQGEIITAKIERINNGTMFLSVGNSEGILPISEQVKTESFNVGDRIKVYVIDVKKATKGPQIFLSRSHPGLVRRLFELEVPEISDGTVEIKGIAREAGSRTKIAVYSNDENVDPVGACVGNRGTRVQNIVDELFGEKIDIIVWDEDPAVLISNVLRPADVEGVYINYVNEKEKIATAVVPEQQLSLAIGREGQNVRLAARVSGWKIDIKSKSQLEDSGFDFDEYEDQDEAEVEVLIDEDVAAEAVLEQEAAQTETEVDAEA</sequence>
<evidence type="ECO:0000256" key="6">
    <source>
        <dbReference type="ARBA" id="ARBA00023163"/>
    </source>
</evidence>
<protein>
    <recommendedName>
        <fullName evidence="7">Transcription termination/antitermination protein NusA</fullName>
    </recommendedName>
</protein>
<evidence type="ECO:0000313" key="10">
    <source>
        <dbReference type="Proteomes" id="UP000214689"/>
    </source>
</evidence>
<dbReference type="Pfam" id="PF26594">
    <property type="entry name" value="KH_NusA_2nd"/>
    <property type="match status" value="1"/>
</dbReference>
<keyword evidence="6 7" id="KW-0804">Transcription</keyword>
<dbReference type="GO" id="GO:0005829">
    <property type="term" value="C:cytosol"/>
    <property type="evidence" value="ECO:0007669"/>
    <property type="project" value="TreeGrafter"/>
</dbReference>
<dbReference type="GO" id="GO:0031564">
    <property type="term" value="P:transcription antitermination"/>
    <property type="evidence" value="ECO:0007669"/>
    <property type="project" value="UniProtKB-UniRule"/>
</dbReference>
<dbReference type="InterPro" id="IPR058582">
    <property type="entry name" value="KH_NusA_2nd"/>
</dbReference>
<evidence type="ECO:0000256" key="3">
    <source>
        <dbReference type="ARBA" id="ARBA00022814"/>
    </source>
</evidence>
<dbReference type="Proteomes" id="UP000214689">
    <property type="component" value="Chromosome"/>
</dbReference>
<keyword evidence="3 7" id="KW-0889">Transcription antitermination</keyword>
<dbReference type="NCBIfam" id="TIGR01953">
    <property type="entry name" value="NusA"/>
    <property type="match status" value="1"/>
</dbReference>
<dbReference type="Pfam" id="PF08529">
    <property type="entry name" value="NusA_N"/>
    <property type="match status" value="1"/>
</dbReference>
<keyword evidence="4 7" id="KW-0694">RNA-binding</keyword>
<dbReference type="CDD" id="cd04455">
    <property type="entry name" value="S1_NusA"/>
    <property type="match status" value="1"/>
</dbReference>
<dbReference type="PANTHER" id="PTHR22648">
    <property type="entry name" value="TRANSCRIPTION TERMINATION FACTOR NUSA"/>
    <property type="match status" value="1"/>
</dbReference>
<keyword evidence="10" id="KW-1185">Reference proteome</keyword>
<dbReference type="InterPro" id="IPR036555">
    <property type="entry name" value="NusA_N_sf"/>
</dbReference>
<dbReference type="FunFam" id="3.30.1480.10:FF:000002">
    <property type="entry name" value="Transcription termination/antitermination protein NusA"/>
    <property type="match status" value="1"/>
</dbReference>
<reference evidence="10" key="1">
    <citation type="submission" date="2016-05" db="EMBL/GenBank/DDBJ databases">
        <authorList>
            <person name="Holder M.E."/>
            <person name="Ajami N.J."/>
            <person name="Petrosino J.F."/>
        </authorList>
    </citation>
    <scope>NUCLEOTIDE SEQUENCE [LARGE SCALE GENOMIC DNA]</scope>
    <source>
        <strain evidence="10">ATCC 700696</strain>
    </source>
</reference>
<dbReference type="InterPro" id="IPR012340">
    <property type="entry name" value="NA-bd_OB-fold"/>
</dbReference>
<name>A0A223AT12_9FIRM</name>
<evidence type="ECO:0000256" key="4">
    <source>
        <dbReference type="ARBA" id="ARBA00022884"/>
    </source>
</evidence>
<evidence type="ECO:0000256" key="7">
    <source>
        <dbReference type="HAMAP-Rule" id="MF_00945"/>
    </source>
</evidence>
<keyword evidence="1 7" id="KW-0806">Transcription termination</keyword>
<dbReference type="SUPFAM" id="SSF69705">
    <property type="entry name" value="Transcription factor NusA, N-terminal domain"/>
    <property type="match status" value="1"/>
</dbReference>
<proteinExistence type="inferred from homology"/>
<dbReference type="Gene3D" id="3.30.1480.10">
    <property type="entry name" value="NusA, N-terminal domain"/>
    <property type="match status" value="1"/>
</dbReference>
<dbReference type="InterPro" id="IPR004087">
    <property type="entry name" value="KH_dom"/>
</dbReference>
<evidence type="ECO:0000313" key="9">
    <source>
        <dbReference type="EMBL" id="ASS38111.1"/>
    </source>
</evidence>
<dbReference type="PANTHER" id="PTHR22648:SF0">
    <property type="entry name" value="TRANSCRIPTION TERMINATION_ANTITERMINATION PROTEIN NUSA"/>
    <property type="match status" value="1"/>
</dbReference>
<dbReference type="Gene3D" id="3.30.300.20">
    <property type="match status" value="2"/>
</dbReference>
<dbReference type="SMART" id="SM00322">
    <property type="entry name" value="KH"/>
    <property type="match status" value="2"/>
</dbReference>
<dbReference type="GO" id="GO:0006353">
    <property type="term" value="P:DNA-templated transcription termination"/>
    <property type="evidence" value="ECO:0007669"/>
    <property type="project" value="UniProtKB-UniRule"/>
</dbReference>
<evidence type="ECO:0000256" key="5">
    <source>
        <dbReference type="ARBA" id="ARBA00023015"/>
    </source>
</evidence>
<comment type="subunit">
    <text evidence="7">Monomer. Binds directly to the core enzyme of the DNA-dependent RNA polymerase and to nascent RNA.</text>
</comment>
<accession>A0A223AT12</accession>
<dbReference type="Gene3D" id="2.40.50.140">
    <property type="entry name" value="Nucleic acid-binding proteins"/>
    <property type="match status" value="1"/>
</dbReference>
<dbReference type="PROSITE" id="PS50126">
    <property type="entry name" value="S1"/>
    <property type="match status" value="1"/>
</dbReference>
<dbReference type="RefSeq" id="WP_094234348.1">
    <property type="nucleotide sequence ID" value="NZ_CP016199.1"/>
</dbReference>
<dbReference type="FunFam" id="3.30.300.20:FF:000005">
    <property type="entry name" value="Transcription termination/antitermination protein NusA"/>
    <property type="match status" value="1"/>
</dbReference>
<gene>
    <name evidence="7 9" type="primary">nusA</name>
    <name evidence="9" type="ORF">AXF17_06615</name>
</gene>
<dbReference type="InterPro" id="IPR013735">
    <property type="entry name" value="TF_NusA_N"/>
</dbReference>
<keyword evidence="5 7" id="KW-0805">Transcription regulation</keyword>
<dbReference type="InterPro" id="IPR030842">
    <property type="entry name" value="TF_NusA_bacterial"/>
</dbReference>
<comment type="subcellular location">
    <subcellularLocation>
        <location evidence="7">Cytoplasm</location>
    </subcellularLocation>
</comment>
<dbReference type="InterPro" id="IPR009019">
    <property type="entry name" value="KH_sf_prok-type"/>
</dbReference>
<dbReference type="HAMAP" id="MF_00945_B">
    <property type="entry name" value="NusA_B"/>
    <property type="match status" value="1"/>
</dbReference>
<dbReference type="AlphaFoldDB" id="A0A223AT12"/>
<dbReference type="CDD" id="cd22529">
    <property type="entry name" value="KH-II_NusA_rpt2"/>
    <property type="match status" value="1"/>
</dbReference>
<dbReference type="InterPro" id="IPR015946">
    <property type="entry name" value="KH_dom-like_a/b"/>
</dbReference>
<evidence type="ECO:0000256" key="2">
    <source>
        <dbReference type="ARBA" id="ARBA00022490"/>
    </source>
</evidence>
<dbReference type="SUPFAM" id="SSF50249">
    <property type="entry name" value="Nucleic acid-binding proteins"/>
    <property type="match status" value="1"/>
</dbReference>
<dbReference type="GO" id="GO:0003700">
    <property type="term" value="F:DNA-binding transcription factor activity"/>
    <property type="evidence" value="ECO:0007669"/>
    <property type="project" value="InterPro"/>
</dbReference>
<dbReference type="SMART" id="SM00316">
    <property type="entry name" value="S1"/>
    <property type="match status" value="1"/>
</dbReference>
<feature type="domain" description="S1 motif" evidence="8">
    <location>
        <begin position="135"/>
        <end position="199"/>
    </location>
</feature>
<dbReference type="EMBL" id="CP016199">
    <property type="protein sequence ID" value="ASS38111.1"/>
    <property type="molecule type" value="Genomic_DNA"/>
</dbReference>
<dbReference type="CDD" id="cd02134">
    <property type="entry name" value="KH-II_NusA_rpt1"/>
    <property type="match status" value="1"/>
</dbReference>
<comment type="similarity">
    <text evidence="7">Belongs to the NusA family.</text>
</comment>
<dbReference type="SUPFAM" id="SSF54814">
    <property type="entry name" value="Prokaryotic type KH domain (KH-domain type II)"/>
    <property type="match status" value="2"/>
</dbReference>
<dbReference type="PROSITE" id="PS50084">
    <property type="entry name" value="KH_TYPE_1"/>
    <property type="match status" value="1"/>
</dbReference>